<dbReference type="InterPro" id="IPR036864">
    <property type="entry name" value="Zn2-C6_fun-type_DNA-bd_sf"/>
</dbReference>
<dbReference type="EMBL" id="QKYT01000356">
    <property type="protein sequence ID" value="RIA86575.1"/>
    <property type="molecule type" value="Genomic_DNA"/>
</dbReference>
<name>A0A397SRD4_9GLOM</name>
<gene>
    <name evidence="7" type="ORF">C1645_327502</name>
</gene>
<evidence type="ECO:0000256" key="2">
    <source>
        <dbReference type="ARBA" id="ARBA00023125"/>
    </source>
</evidence>
<dbReference type="PANTHER" id="PTHR31069:SF32">
    <property type="entry name" value="ARGININE METABOLISM REGULATION PROTEIN II"/>
    <property type="match status" value="1"/>
</dbReference>
<keyword evidence="3" id="KW-0804">Transcription</keyword>
<dbReference type="Gene3D" id="4.10.240.10">
    <property type="entry name" value="Zn(2)-C6 fungal-type DNA-binding domain"/>
    <property type="match status" value="1"/>
</dbReference>
<dbReference type="OrthoDB" id="2123952at2759"/>
<feature type="domain" description="Zn(2)-C6 fungal-type" evidence="6">
    <location>
        <begin position="41"/>
        <end position="72"/>
    </location>
</feature>
<protein>
    <recommendedName>
        <fullName evidence="6">Zn(2)-C6 fungal-type domain-containing protein</fullName>
    </recommendedName>
</protein>
<organism evidence="7 8">
    <name type="scientific">Glomus cerebriforme</name>
    <dbReference type="NCBI Taxonomy" id="658196"/>
    <lineage>
        <taxon>Eukaryota</taxon>
        <taxon>Fungi</taxon>
        <taxon>Fungi incertae sedis</taxon>
        <taxon>Mucoromycota</taxon>
        <taxon>Glomeromycotina</taxon>
        <taxon>Glomeromycetes</taxon>
        <taxon>Glomerales</taxon>
        <taxon>Glomeraceae</taxon>
        <taxon>Glomus</taxon>
    </lineage>
</organism>
<keyword evidence="4" id="KW-0539">Nucleus</keyword>
<dbReference type="CDD" id="cd00067">
    <property type="entry name" value="GAL4"/>
    <property type="match status" value="1"/>
</dbReference>
<dbReference type="GO" id="GO:0003677">
    <property type="term" value="F:DNA binding"/>
    <property type="evidence" value="ECO:0007669"/>
    <property type="project" value="UniProtKB-KW"/>
</dbReference>
<dbReference type="SUPFAM" id="SSF57701">
    <property type="entry name" value="Zn2/Cys6 DNA-binding domain"/>
    <property type="match status" value="1"/>
</dbReference>
<dbReference type="GO" id="GO:0000981">
    <property type="term" value="F:DNA-binding transcription factor activity, RNA polymerase II-specific"/>
    <property type="evidence" value="ECO:0007669"/>
    <property type="project" value="InterPro"/>
</dbReference>
<evidence type="ECO:0000313" key="8">
    <source>
        <dbReference type="Proteomes" id="UP000265703"/>
    </source>
</evidence>
<comment type="caution">
    <text evidence="7">The sequence shown here is derived from an EMBL/GenBank/DDBJ whole genome shotgun (WGS) entry which is preliminary data.</text>
</comment>
<dbReference type="AlphaFoldDB" id="A0A397SRD4"/>
<keyword evidence="1" id="KW-0805">Transcription regulation</keyword>
<dbReference type="InterPro" id="IPR001138">
    <property type="entry name" value="Zn2Cys6_DnaBD"/>
</dbReference>
<dbReference type="GO" id="GO:0008270">
    <property type="term" value="F:zinc ion binding"/>
    <property type="evidence" value="ECO:0007669"/>
    <property type="project" value="InterPro"/>
</dbReference>
<dbReference type="InterPro" id="IPR050675">
    <property type="entry name" value="OAF3"/>
</dbReference>
<reference evidence="7 8" key="1">
    <citation type="submission" date="2018-06" db="EMBL/GenBank/DDBJ databases">
        <title>Comparative genomics reveals the genomic features of Rhizophagus irregularis, R. cerebriforme, R. diaphanum and Gigaspora rosea, and their symbiotic lifestyle signature.</title>
        <authorList>
            <person name="Morin E."/>
            <person name="San Clemente H."/>
            <person name="Chen E.C.H."/>
            <person name="De La Providencia I."/>
            <person name="Hainaut M."/>
            <person name="Kuo A."/>
            <person name="Kohler A."/>
            <person name="Murat C."/>
            <person name="Tang N."/>
            <person name="Roy S."/>
            <person name="Loubradou J."/>
            <person name="Henrissat B."/>
            <person name="Grigoriev I.V."/>
            <person name="Corradi N."/>
            <person name="Roux C."/>
            <person name="Martin F.M."/>
        </authorList>
    </citation>
    <scope>NUCLEOTIDE SEQUENCE [LARGE SCALE GENOMIC DNA]</scope>
    <source>
        <strain evidence="7 8">DAOM 227022</strain>
    </source>
</reference>
<evidence type="ECO:0000256" key="4">
    <source>
        <dbReference type="ARBA" id="ARBA00023242"/>
    </source>
</evidence>
<accession>A0A397SRD4</accession>
<dbReference type="PANTHER" id="PTHR31069">
    <property type="entry name" value="OLEATE-ACTIVATED TRANSCRIPTION FACTOR 1-RELATED"/>
    <property type="match status" value="1"/>
</dbReference>
<dbReference type="PROSITE" id="PS50048">
    <property type="entry name" value="ZN2_CY6_FUNGAL_2"/>
    <property type="match status" value="1"/>
</dbReference>
<proteinExistence type="predicted"/>
<feature type="compositionally biased region" description="Basic residues" evidence="5">
    <location>
        <begin position="1"/>
        <end position="13"/>
    </location>
</feature>
<evidence type="ECO:0000256" key="3">
    <source>
        <dbReference type="ARBA" id="ARBA00023163"/>
    </source>
</evidence>
<dbReference type="Pfam" id="PF00172">
    <property type="entry name" value="Zn_clus"/>
    <property type="match status" value="1"/>
</dbReference>
<dbReference type="Proteomes" id="UP000265703">
    <property type="component" value="Unassembled WGS sequence"/>
</dbReference>
<keyword evidence="8" id="KW-1185">Reference proteome</keyword>
<dbReference type="STRING" id="658196.A0A397SRD4"/>
<evidence type="ECO:0000256" key="1">
    <source>
        <dbReference type="ARBA" id="ARBA00023015"/>
    </source>
</evidence>
<evidence type="ECO:0000256" key="5">
    <source>
        <dbReference type="SAM" id="MobiDB-lite"/>
    </source>
</evidence>
<feature type="region of interest" description="Disordered" evidence="5">
    <location>
        <begin position="1"/>
        <end position="34"/>
    </location>
</feature>
<feature type="compositionally biased region" description="Polar residues" evidence="5">
    <location>
        <begin position="14"/>
        <end position="27"/>
    </location>
</feature>
<dbReference type="SMART" id="SM00066">
    <property type="entry name" value="GAL4"/>
    <property type="match status" value="1"/>
</dbReference>
<sequence length="146" mass="17008">MVQRKKKSVKKKPTINQKQSDQNNPSKDSNHQKIRSKVTTACTNCQNRKIKCSGIRPCNNCVKYNKHDECKFMSPNQRRGPKKKIGELITSGQKRFMNCLQNYTIDQQQQHSLQVSSNQYFNFFESLDFPNINNNFEDTMPISDIS</sequence>
<evidence type="ECO:0000313" key="7">
    <source>
        <dbReference type="EMBL" id="RIA86575.1"/>
    </source>
</evidence>
<keyword evidence="2" id="KW-0238">DNA-binding</keyword>
<evidence type="ECO:0000259" key="6">
    <source>
        <dbReference type="PROSITE" id="PS50048"/>
    </source>
</evidence>